<dbReference type="Proteomes" id="UP000235093">
    <property type="component" value="Unassembled WGS sequence"/>
</dbReference>
<evidence type="ECO:0000313" key="2">
    <source>
        <dbReference type="EMBL" id="MCB5620736.1"/>
    </source>
</evidence>
<dbReference type="Proteomes" id="UP001079535">
    <property type="component" value="Unassembled WGS sequence"/>
</dbReference>
<evidence type="ECO:0000313" key="10">
    <source>
        <dbReference type="EMBL" id="PLT72358.1"/>
    </source>
</evidence>
<evidence type="ECO:0000313" key="9">
    <source>
        <dbReference type="EMBL" id="PLT54185.1"/>
    </source>
</evidence>
<reference evidence="5" key="5">
    <citation type="submission" date="2022-12" db="EMBL/GenBank/DDBJ databases">
        <title>Genome of R. gnavus strain RSHDN_123.</title>
        <authorList>
            <person name="Abdugheni R."/>
        </authorList>
    </citation>
    <scope>NUCLEOTIDE SEQUENCE</scope>
    <source>
        <strain evidence="5">RSHDN_123</strain>
    </source>
</reference>
<evidence type="ECO:0000313" key="4">
    <source>
        <dbReference type="EMBL" id="MCZ0690197.1"/>
    </source>
</evidence>
<accession>A0A2N5NUY4</accession>
<gene>
    <name evidence="9" type="ORF">CDL18_10695</name>
    <name evidence="12" type="ORF">CDL20_03075</name>
    <name evidence="10" type="ORF">CDL23_13430</name>
    <name evidence="11" type="ORF">CDL26_01680</name>
    <name evidence="2" type="ORF">LIQ08_16505</name>
    <name evidence="1" type="ORF">LIQ10_16885</name>
    <name evidence="8" type="ORF">O4N78_03710</name>
    <name evidence="5" type="ORF">O8D18_06380</name>
    <name evidence="4" type="ORF">OZZ16_09790</name>
    <name evidence="3" type="ORF">OZZ17_10200</name>
    <name evidence="7" type="ORF">PNU63_12705</name>
    <name evidence="6" type="ORF">PNW85_15410</name>
</gene>
<dbReference type="EMBL" id="JAJBNC010000040">
    <property type="protein sequence ID" value="MCB5495389.1"/>
    <property type="molecule type" value="Genomic_DNA"/>
</dbReference>
<dbReference type="Proteomes" id="UP000234849">
    <property type="component" value="Unassembled WGS sequence"/>
</dbReference>
<dbReference type="EMBL" id="JAJBOM010000032">
    <property type="protein sequence ID" value="MCB5620736.1"/>
    <property type="molecule type" value="Genomic_DNA"/>
</dbReference>
<dbReference type="EMBL" id="NIHW01000004">
    <property type="protein sequence ID" value="PLT88796.1"/>
    <property type="molecule type" value="Genomic_DNA"/>
</dbReference>
<reference evidence="13 14" key="1">
    <citation type="journal article" date="2017" name="Genome Med.">
        <title>A novel Ruminococcus gnavus clade enriched in inflammatory bowel disease patients.</title>
        <authorList>
            <person name="Hall A.B."/>
            <person name="Yassour M."/>
            <person name="Sauk J."/>
            <person name="Garner A."/>
            <person name="Jiang X."/>
            <person name="Arthur T."/>
            <person name="Lagoudas G.K."/>
            <person name="Vatanen T."/>
            <person name="Fornelos N."/>
            <person name="Wilson R."/>
            <person name="Bertha M."/>
            <person name="Cohen M."/>
            <person name="Garber J."/>
            <person name="Khalili H."/>
            <person name="Gevers D."/>
            <person name="Ananthakrishnan A.N."/>
            <person name="Kugathasan S."/>
            <person name="Lander E.S."/>
            <person name="Blainey P."/>
            <person name="Vlamakis H."/>
            <person name="Xavier R.J."/>
            <person name="Huttenhower C."/>
        </authorList>
    </citation>
    <scope>NUCLEOTIDE SEQUENCE [LARGE SCALE GENOMIC DNA]</scope>
    <source>
        <strain evidence="9 14">RJX1118</strain>
        <strain evidence="11 15">RJX1124</strain>
        <strain evidence="10 16">RJX1125</strain>
        <strain evidence="12 13">RJX1128</strain>
    </source>
</reference>
<evidence type="ECO:0000313" key="14">
    <source>
        <dbReference type="Proteomes" id="UP000234849"/>
    </source>
</evidence>
<dbReference type="EMBL" id="JAPZED010000005">
    <property type="protein sequence ID" value="MCZ7693666.1"/>
    <property type="molecule type" value="Genomic_DNA"/>
</dbReference>
<dbReference type="EMBL" id="JAQMLR010000014">
    <property type="protein sequence ID" value="MDB8739622.1"/>
    <property type="molecule type" value="Genomic_DNA"/>
</dbReference>
<dbReference type="EMBL" id="NIHS01000002">
    <property type="protein sequence ID" value="PLT74936.1"/>
    <property type="molecule type" value="Genomic_DNA"/>
</dbReference>
<comment type="caution">
    <text evidence="1">The sequence shown here is derived from an EMBL/GenBank/DDBJ whole genome shotgun (WGS) entry which is preliminary data.</text>
</comment>
<dbReference type="Pfam" id="PF11007">
    <property type="entry name" value="CotJA"/>
    <property type="match status" value="1"/>
</dbReference>
<dbReference type="EMBL" id="NIHM01000014">
    <property type="protein sequence ID" value="PLT54185.1"/>
    <property type="molecule type" value="Genomic_DNA"/>
</dbReference>
<protein>
    <submittedName>
        <fullName evidence="1">Spore coat associated protein CotJA</fullName>
    </submittedName>
</protein>
<evidence type="ECO:0000313" key="11">
    <source>
        <dbReference type="EMBL" id="PLT74936.1"/>
    </source>
</evidence>
<dbReference type="Proteomes" id="UP001149331">
    <property type="component" value="Unassembled WGS sequence"/>
</dbReference>
<name>A0A2N5NUY4_MEDGN</name>
<dbReference type="Proteomes" id="UP001297370">
    <property type="component" value="Unassembled WGS sequence"/>
</dbReference>
<evidence type="ECO:0000313" key="13">
    <source>
        <dbReference type="Proteomes" id="UP000234840"/>
    </source>
</evidence>
<dbReference type="Proteomes" id="UP001076974">
    <property type="component" value="Unassembled WGS sequence"/>
</dbReference>
<evidence type="ECO:0000313" key="3">
    <source>
        <dbReference type="EMBL" id="MCZ0667913.1"/>
    </source>
</evidence>
<proteinExistence type="predicted"/>
<evidence type="ECO:0000313" key="16">
    <source>
        <dbReference type="Proteomes" id="UP000235093"/>
    </source>
</evidence>
<dbReference type="EMBL" id="JAPZEG010000002">
    <property type="protein sequence ID" value="MDE1202688.1"/>
    <property type="molecule type" value="Genomic_DNA"/>
</dbReference>
<dbReference type="EMBL" id="JAPRBD010000011">
    <property type="protein sequence ID" value="MCZ0690197.1"/>
    <property type="molecule type" value="Genomic_DNA"/>
</dbReference>
<sequence length="44" mass="5011">MTLAMAYVPWQTWEDTYDVHKGLECGTIFPVLNKPFYGKGGCNQ</sequence>
<dbReference type="Proteomes" id="UP001211731">
    <property type="component" value="Unassembled WGS sequence"/>
</dbReference>
<evidence type="ECO:0000313" key="17">
    <source>
        <dbReference type="Proteomes" id="UP001297422"/>
    </source>
</evidence>
<dbReference type="Proteomes" id="UP001212160">
    <property type="component" value="Unassembled WGS sequence"/>
</dbReference>
<dbReference type="InterPro" id="IPR020256">
    <property type="entry name" value="Spore_coat_CotJA"/>
</dbReference>
<evidence type="ECO:0000313" key="6">
    <source>
        <dbReference type="EMBL" id="MDB8688032.1"/>
    </source>
</evidence>
<reference evidence="8" key="4">
    <citation type="submission" date="2022-12" db="EMBL/GenBank/DDBJ databases">
        <title>Genome of R. gnavus strain RSHDN_120.</title>
        <authorList>
            <person name="Abdugheni R."/>
        </authorList>
    </citation>
    <scope>NUCLEOTIDE SEQUENCE</scope>
    <source>
        <strain evidence="8">RSHDN_120</strain>
    </source>
</reference>
<dbReference type="EMBL" id="JAQMLA010000060">
    <property type="protein sequence ID" value="MDB8688032.1"/>
    <property type="molecule type" value="Genomic_DNA"/>
</dbReference>
<dbReference type="EMBL" id="NIHT01000024">
    <property type="protein sequence ID" value="PLT72358.1"/>
    <property type="molecule type" value="Genomic_DNA"/>
</dbReference>
<dbReference type="Proteomes" id="UP001148455">
    <property type="component" value="Unassembled WGS sequence"/>
</dbReference>
<reference evidence="6" key="6">
    <citation type="submission" date="2023-01" db="EMBL/GenBank/DDBJ databases">
        <title>Human gut microbiome strain richness.</title>
        <authorList>
            <person name="Chen-Liaw A."/>
        </authorList>
    </citation>
    <scope>NUCLEOTIDE SEQUENCE</scope>
    <source>
        <strain evidence="7">1001217st1_A9_1001217B_191108</strain>
        <strain evidence="6">RTP21484st1_H11_RTP21484_190118</strain>
    </source>
</reference>
<evidence type="ECO:0000313" key="5">
    <source>
        <dbReference type="EMBL" id="MCZ7693666.1"/>
    </source>
</evidence>
<evidence type="ECO:0000313" key="7">
    <source>
        <dbReference type="EMBL" id="MDB8739622.1"/>
    </source>
</evidence>
<reference evidence="3" key="3">
    <citation type="submission" date="2022-11" db="EMBL/GenBank/DDBJ databases">
        <title>Temperate bacteriophages infecting mucin-degrading bacterium Ruminococcus gnavus from the human gut.</title>
        <authorList>
            <person name="Buttimer C."/>
        </authorList>
    </citation>
    <scope>NUCLEOTIDE SEQUENCE</scope>
    <source>
        <strain evidence="3">CCUG 49994</strain>
        <strain evidence="4">CCUG 52279</strain>
    </source>
</reference>
<evidence type="ECO:0000313" key="12">
    <source>
        <dbReference type="EMBL" id="PLT88796.1"/>
    </source>
</evidence>
<evidence type="ECO:0000313" key="15">
    <source>
        <dbReference type="Proteomes" id="UP000234891"/>
    </source>
</evidence>
<dbReference type="Proteomes" id="UP001297422">
    <property type="component" value="Unassembled WGS sequence"/>
</dbReference>
<evidence type="ECO:0000313" key="1">
    <source>
        <dbReference type="EMBL" id="MCB5495389.1"/>
    </source>
</evidence>
<dbReference type="EMBL" id="JAPRAY010000013">
    <property type="protein sequence ID" value="MCZ0667913.1"/>
    <property type="molecule type" value="Genomic_DNA"/>
</dbReference>
<dbReference type="AlphaFoldDB" id="A0A2N5NUY4"/>
<organism evidence="1 17">
    <name type="scientific">Mediterraneibacter gnavus</name>
    <name type="common">Ruminococcus gnavus</name>
    <dbReference type="NCBI Taxonomy" id="33038"/>
    <lineage>
        <taxon>Bacteria</taxon>
        <taxon>Bacillati</taxon>
        <taxon>Bacillota</taxon>
        <taxon>Clostridia</taxon>
        <taxon>Lachnospirales</taxon>
        <taxon>Lachnospiraceae</taxon>
        <taxon>Mediterraneibacter</taxon>
    </lineage>
</organism>
<dbReference type="STRING" id="33038.GCA_900067245_03137"/>
<evidence type="ECO:0000313" key="8">
    <source>
        <dbReference type="EMBL" id="MDE1202688.1"/>
    </source>
</evidence>
<dbReference type="Proteomes" id="UP000234891">
    <property type="component" value="Unassembled WGS sequence"/>
</dbReference>
<dbReference type="Proteomes" id="UP000234840">
    <property type="component" value="Unassembled WGS sequence"/>
</dbReference>
<reference evidence="1" key="2">
    <citation type="submission" date="2021-10" db="EMBL/GenBank/DDBJ databases">
        <title>Collection of gut derived symbiotic bacterial strains cultured from healthy donors.</title>
        <authorList>
            <person name="Lin H."/>
            <person name="Littmann E."/>
            <person name="Claire K."/>
            <person name="Pamer E."/>
        </authorList>
    </citation>
    <scope>NUCLEOTIDE SEQUENCE</scope>
    <source>
        <strain evidence="2">MSK.23.18</strain>
        <strain evidence="1">MSK.23.4</strain>
    </source>
</reference>